<feature type="compositionally biased region" description="Acidic residues" evidence="7">
    <location>
        <begin position="24"/>
        <end position="40"/>
    </location>
</feature>
<dbReference type="Pfam" id="PF00787">
    <property type="entry name" value="PX"/>
    <property type="match status" value="1"/>
</dbReference>
<dbReference type="SUPFAM" id="SSF64268">
    <property type="entry name" value="PX domain"/>
    <property type="match status" value="1"/>
</dbReference>
<dbReference type="PRINTS" id="PR00003">
    <property type="entry name" value="4DISULPHCORE"/>
</dbReference>
<dbReference type="PROSITE" id="PS50195">
    <property type="entry name" value="PX"/>
    <property type="match status" value="1"/>
</dbReference>
<dbReference type="Pfam" id="PF13424">
    <property type="entry name" value="TPR_12"/>
    <property type="match status" value="1"/>
</dbReference>
<evidence type="ECO:0008006" key="12">
    <source>
        <dbReference type="Google" id="ProtNLM"/>
    </source>
</evidence>
<keyword evidence="4" id="KW-0653">Protein transport</keyword>
<dbReference type="InterPro" id="IPR001683">
    <property type="entry name" value="PX_dom"/>
</dbReference>
<keyword evidence="11" id="KW-1185">Reference proteome</keyword>
<dbReference type="Gene3D" id="3.30.1520.10">
    <property type="entry name" value="Phox-like domain"/>
    <property type="match status" value="1"/>
</dbReference>
<name>A0AAE0UVD6_9TELE</name>
<dbReference type="Proteomes" id="UP001274896">
    <property type="component" value="Unassembled WGS sequence"/>
</dbReference>
<evidence type="ECO:0000256" key="3">
    <source>
        <dbReference type="ARBA" id="ARBA00022753"/>
    </source>
</evidence>
<evidence type="ECO:0000256" key="4">
    <source>
        <dbReference type="ARBA" id="ARBA00022927"/>
    </source>
</evidence>
<dbReference type="GO" id="GO:1901981">
    <property type="term" value="F:phosphatidylinositol phosphate binding"/>
    <property type="evidence" value="ECO:0007669"/>
    <property type="project" value="TreeGrafter"/>
</dbReference>
<evidence type="ECO:0000256" key="2">
    <source>
        <dbReference type="ARBA" id="ARBA00022448"/>
    </source>
</evidence>
<dbReference type="SUPFAM" id="SSF48452">
    <property type="entry name" value="TPR-like"/>
    <property type="match status" value="1"/>
</dbReference>
<dbReference type="Gene3D" id="4.10.75.10">
    <property type="entry name" value="Elafin-like"/>
    <property type="match status" value="2"/>
</dbReference>
<gene>
    <name evidence="10" type="ORF">QTP70_022136</name>
</gene>
<dbReference type="EMBL" id="JAUCMX010000017">
    <property type="protein sequence ID" value="KAK3519194.1"/>
    <property type="molecule type" value="Genomic_DNA"/>
</dbReference>
<dbReference type="InterPro" id="IPR011990">
    <property type="entry name" value="TPR-like_helical_dom_sf"/>
</dbReference>
<reference evidence="10" key="1">
    <citation type="submission" date="2023-06" db="EMBL/GenBank/DDBJ databases">
        <title>Male Hemibagrus guttatus genome.</title>
        <authorList>
            <person name="Bian C."/>
        </authorList>
    </citation>
    <scope>NUCLEOTIDE SEQUENCE</scope>
    <source>
        <strain evidence="10">Male_cb2023</strain>
        <tissue evidence="10">Muscle</tissue>
    </source>
</reference>
<accession>A0AAE0UVD6</accession>
<dbReference type="GO" id="GO:0005576">
    <property type="term" value="C:extracellular region"/>
    <property type="evidence" value="ECO:0007669"/>
    <property type="project" value="InterPro"/>
</dbReference>
<dbReference type="GO" id="GO:0015031">
    <property type="term" value="P:protein transport"/>
    <property type="evidence" value="ECO:0007669"/>
    <property type="project" value="UniProtKB-KW"/>
</dbReference>
<evidence type="ECO:0000313" key="10">
    <source>
        <dbReference type="EMBL" id="KAK3519194.1"/>
    </source>
</evidence>
<keyword evidence="3" id="KW-0967">Endosome</keyword>
<dbReference type="InterPro" id="IPR036645">
    <property type="entry name" value="Elafin-like_sf"/>
</dbReference>
<dbReference type="CDD" id="cd00199">
    <property type="entry name" value="WAP"/>
    <property type="match status" value="2"/>
</dbReference>
<proteinExistence type="predicted"/>
<feature type="domain" description="WAP" evidence="9">
    <location>
        <begin position="459"/>
        <end position="503"/>
    </location>
</feature>
<organism evidence="10 11">
    <name type="scientific">Hemibagrus guttatus</name>
    <dbReference type="NCBI Taxonomy" id="175788"/>
    <lineage>
        <taxon>Eukaryota</taxon>
        <taxon>Metazoa</taxon>
        <taxon>Chordata</taxon>
        <taxon>Craniata</taxon>
        <taxon>Vertebrata</taxon>
        <taxon>Euteleostomi</taxon>
        <taxon>Actinopterygii</taxon>
        <taxon>Neopterygii</taxon>
        <taxon>Teleostei</taxon>
        <taxon>Ostariophysi</taxon>
        <taxon>Siluriformes</taxon>
        <taxon>Bagridae</taxon>
        <taxon>Hemibagrus</taxon>
    </lineage>
</organism>
<evidence type="ECO:0000256" key="5">
    <source>
        <dbReference type="ARBA" id="ARBA00023121"/>
    </source>
</evidence>
<dbReference type="InterPro" id="IPR008197">
    <property type="entry name" value="WAP_dom"/>
</dbReference>
<dbReference type="Gene3D" id="1.25.40.10">
    <property type="entry name" value="Tetratricopeptide repeat domain"/>
    <property type="match status" value="1"/>
</dbReference>
<dbReference type="PROSITE" id="PS51390">
    <property type="entry name" value="WAP"/>
    <property type="match status" value="2"/>
</dbReference>
<dbReference type="SMART" id="SM00312">
    <property type="entry name" value="PX"/>
    <property type="match status" value="1"/>
</dbReference>
<dbReference type="InterPro" id="IPR039937">
    <property type="entry name" value="SNX20/SNX21"/>
</dbReference>
<evidence type="ECO:0000259" key="9">
    <source>
        <dbReference type="PROSITE" id="PS51390"/>
    </source>
</evidence>
<evidence type="ECO:0000259" key="8">
    <source>
        <dbReference type="PROSITE" id="PS50195"/>
    </source>
</evidence>
<feature type="domain" description="PX" evidence="8">
    <location>
        <begin position="120"/>
        <end position="237"/>
    </location>
</feature>
<comment type="caution">
    <text evidence="10">The sequence shown here is derived from an EMBL/GenBank/DDBJ whole genome shotgun (WGS) entry which is preliminary data.</text>
</comment>
<keyword evidence="5" id="KW-0446">Lipid-binding</keyword>
<dbReference type="AlphaFoldDB" id="A0AAE0UVD6"/>
<dbReference type="Pfam" id="PF00095">
    <property type="entry name" value="WAP"/>
    <property type="match status" value="2"/>
</dbReference>
<dbReference type="PANTHER" id="PTHR20939:SF10">
    <property type="entry name" value="SORTING NEXIN-21"/>
    <property type="match status" value="1"/>
</dbReference>
<comment type="subcellular location">
    <subcellularLocation>
        <location evidence="1">Early endosome membrane</location>
        <topology evidence="1">Peripheral membrane protein</topology>
        <orientation evidence="1">Cytoplasmic side</orientation>
    </subcellularLocation>
</comment>
<evidence type="ECO:0000256" key="6">
    <source>
        <dbReference type="ARBA" id="ARBA00023136"/>
    </source>
</evidence>
<dbReference type="SUPFAM" id="SSF57256">
    <property type="entry name" value="Elafin-like"/>
    <property type="match status" value="2"/>
</dbReference>
<sequence>MASKLLDRLRRSLFKEGELHVDTDDTDDFPESSELEDDTDNISARLSGTLCFDGDGVVDSEDAGETSGPDSDSDCFAESIDNACSSTDISPTGPTLKGSSMLTRQLQESWRNLRTRCVLEKLIFEVTDASVVQEANSKYVLYTIHVIHSGTFDKTPAVIARRYTDFERLHHVLRRHHREAMDGVHFPRKKLRRNFAAETIGKRSRAFEQYLSHLHSLTEVRASPAFLEFFYLGELRSGQMLVCSGRYEEALGTLVNVLRLQEKLDSPHKIHRLFTLSAVASCYQELGRLSEAQEHCEQALNKLVPSTDLQKAQQKLHPLLVPLLQANVRLCWKISKDKRRWEALLHEIQEVGVDVENQPDLKECIVKENLLEREGYLITAIYLATNMVLYIVETLHFTFWKQTKFHSFVLTKLIKPGICPRRKWGSGMCAEYCTKDRDCPNEEKCCHNGCGHECITPYTVKLGRCPMPKGTLMCAEYCYHDGECPGEQKCCRTTCGHACSEPC</sequence>
<dbReference type="GO" id="GO:0030414">
    <property type="term" value="F:peptidase inhibitor activity"/>
    <property type="evidence" value="ECO:0007669"/>
    <property type="project" value="InterPro"/>
</dbReference>
<dbReference type="GO" id="GO:0031901">
    <property type="term" value="C:early endosome membrane"/>
    <property type="evidence" value="ECO:0007669"/>
    <property type="project" value="UniProtKB-SubCell"/>
</dbReference>
<evidence type="ECO:0000313" key="11">
    <source>
        <dbReference type="Proteomes" id="UP001274896"/>
    </source>
</evidence>
<keyword evidence="6" id="KW-0472">Membrane</keyword>
<evidence type="ECO:0000256" key="1">
    <source>
        <dbReference type="ARBA" id="ARBA00004469"/>
    </source>
</evidence>
<keyword evidence="2" id="KW-0813">Transport</keyword>
<dbReference type="InterPro" id="IPR036871">
    <property type="entry name" value="PX_dom_sf"/>
</dbReference>
<feature type="domain" description="WAP" evidence="9">
    <location>
        <begin position="412"/>
        <end position="458"/>
    </location>
</feature>
<evidence type="ECO:0000256" key="7">
    <source>
        <dbReference type="SAM" id="MobiDB-lite"/>
    </source>
</evidence>
<dbReference type="PANTHER" id="PTHR20939">
    <property type="entry name" value="SORTING NEXIN 20, 21"/>
    <property type="match status" value="1"/>
</dbReference>
<dbReference type="SMART" id="SM00217">
    <property type="entry name" value="WAP"/>
    <property type="match status" value="2"/>
</dbReference>
<feature type="region of interest" description="Disordered" evidence="7">
    <location>
        <begin position="20"/>
        <end position="40"/>
    </location>
</feature>
<protein>
    <recommendedName>
        <fullName evidence="12">Sorting nexin-21</fullName>
    </recommendedName>
</protein>